<evidence type="ECO:0000256" key="5">
    <source>
        <dbReference type="SAM" id="MobiDB-lite"/>
    </source>
</evidence>
<evidence type="ECO:0000313" key="8">
    <source>
        <dbReference type="WBParaSite" id="maker-uti_cns_0003235-snap-gene-0.9-mRNA-1"/>
    </source>
</evidence>
<dbReference type="WBParaSite" id="maker-uti_cns_0003235-snap-gene-0.9-mRNA-1">
    <property type="protein sequence ID" value="maker-uti_cns_0003235-snap-gene-0.9-mRNA-1"/>
    <property type="gene ID" value="maker-uti_cns_0003235-snap-gene-0.9"/>
</dbReference>
<feature type="transmembrane region" description="Helical" evidence="6">
    <location>
        <begin position="283"/>
        <end position="305"/>
    </location>
</feature>
<feature type="compositionally biased region" description="Pro residues" evidence="5">
    <location>
        <begin position="48"/>
        <end position="57"/>
    </location>
</feature>
<sequence length="338" mass="36454">GGSGWPPSGWQPGGQPEVEAPRGSREGKVKTGGAQFPTDSPSLCRDPLPSPEFPAPELPTDFRATEGPPPSSESTCSDVADAFAASAAASVGTRRRMKSLKNFLSFKVPDNSAYEQRVYTEDFCFQEKRRLRWRCSGAGASVLALILYANMLHPASHWTAGPAGGGGGEGSGRGSAWSGLWDACFLLAFNKTVPHELQHISCEHFVPDWQKAIIGLLFFSVLFAAIGSVLAVCGLCAGHLPRKMYYYHSAGEIFFVSAVATTIAVGVYPYVVQRFVYQSASYGYGYGLGWVTAGLLYLASLSMMLDDLVRESSRPRPWTVLCCFCPAVHRSGDHPQPV</sequence>
<evidence type="ECO:0000313" key="7">
    <source>
        <dbReference type="Proteomes" id="UP000095280"/>
    </source>
</evidence>
<evidence type="ECO:0000256" key="3">
    <source>
        <dbReference type="ARBA" id="ARBA00022989"/>
    </source>
</evidence>
<feature type="region of interest" description="Disordered" evidence="5">
    <location>
        <begin position="1"/>
        <end position="76"/>
    </location>
</feature>
<dbReference type="GO" id="GO:0016020">
    <property type="term" value="C:membrane"/>
    <property type="evidence" value="ECO:0007669"/>
    <property type="project" value="UniProtKB-SubCell"/>
</dbReference>
<feature type="transmembrane region" description="Helical" evidence="6">
    <location>
        <begin position="250"/>
        <end position="271"/>
    </location>
</feature>
<dbReference type="Proteomes" id="UP000095280">
    <property type="component" value="Unplaced"/>
</dbReference>
<protein>
    <submittedName>
        <fullName evidence="8">Transmembrane protein</fullName>
    </submittedName>
</protein>
<dbReference type="AlphaFoldDB" id="A0A1I8GV57"/>
<keyword evidence="3 6" id="KW-1133">Transmembrane helix</keyword>
<feature type="compositionally biased region" description="Basic and acidic residues" evidence="5">
    <location>
        <begin position="19"/>
        <end position="29"/>
    </location>
</feature>
<keyword evidence="2 6" id="KW-0812">Transmembrane</keyword>
<keyword evidence="7" id="KW-1185">Reference proteome</keyword>
<name>A0A1I8GV57_9PLAT</name>
<proteinExistence type="predicted"/>
<evidence type="ECO:0000256" key="6">
    <source>
        <dbReference type="SAM" id="Phobius"/>
    </source>
</evidence>
<dbReference type="InterPro" id="IPR004031">
    <property type="entry name" value="PMP22/EMP/MP20/Claudin"/>
</dbReference>
<dbReference type="Gene3D" id="1.20.140.150">
    <property type="match status" value="1"/>
</dbReference>
<feature type="compositionally biased region" description="Low complexity" evidence="5">
    <location>
        <begin position="1"/>
        <end position="16"/>
    </location>
</feature>
<comment type="subcellular location">
    <subcellularLocation>
        <location evidence="1">Membrane</location>
        <topology evidence="1">Multi-pass membrane protein</topology>
    </subcellularLocation>
</comment>
<feature type="transmembrane region" description="Helical" evidence="6">
    <location>
        <begin position="213"/>
        <end position="238"/>
    </location>
</feature>
<evidence type="ECO:0000256" key="2">
    <source>
        <dbReference type="ARBA" id="ARBA00022692"/>
    </source>
</evidence>
<evidence type="ECO:0000256" key="1">
    <source>
        <dbReference type="ARBA" id="ARBA00004141"/>
    </source>
</evidence>
<keyword evidence="4 6" id="KW-0472">Membrane</keyword>
<evidence type="ECO:0000256" key="4">
    <source>
        <dbReference type="ARBA" id="ARBA00023136"/>
    </source>
</evidence>
<reference evidence="8" key="1">
    <citation type="submission" date="2016-11" db="UniProtKB">
        <authorList>
            <consortium name="WormBaseParasite"/>
        </authorList>
    </citation>
    <scope>IDENTIFICATION</scope>
</reference>
<accession>A0A1I8GV57</accession>
<organism evidence="7 8">
    <name type="scientific">Macrostomum lignano</name>
    <dbReference type="NCBI Taxonomy" id="282301"/>
    <lineage>
        <taxon>Eukaryota</taxon>
        <taxon>Metazoa</taxon>
        <taxon>Spiralia</taxon>
        <taxon>Lophotrochozoa</taxon>
        <taxon>Platyhelminthes</taxon>
        <taxon>Rhabditophora</taxon>
        <taxon>Macrostomorpha</taxon>
        <taxon>Macrostomida</taxon>
        <taxon>Macrostomidae</taxon>
        <taxon>Macrostomum</taxon>
    </lineage>
</organism>
<dbReference type="Pfam" id="PF00822">
    <property type="entry name" value="PMP22_Claudin"/>
    <property type="match status" value="1"/>
</dbReference>